<dbReference type="Pfam" id="PF26146">
    <property type="entry name" value="PI-PLC_X"/>
    <property type="match status" value="1"/>
</dbReference>
<evidence type="ECO:0000313" key="1">
    <source>
        <dbReference type="EMBL" id="KAG0322156.1"/>
    </source>
</evidence>
<organism evidence="1 2">
    <name type="scientific">Dissophora globulifera</name>
    <dbReference type="NCBI Taxonomy" id="979702"/>
    <lineage>
        <taxon>Eukaryota</taxon>
        <taxon>Fungi</taxon>
        <taxon>Fungi incertae sedis</taxon>
        <taxon>Mucoromycota</taxon>
        <taxon>Mortierellomycotina</taxon>
        <taxon>Mortierellomycetes</taxon>
        <taxon>Mortierellales</taxon>
        <taxon>Mortierellaceae</taxon>
        <taxon>Dissophora</taxon>
    </lineage>
</organism>
<evidence type="ECO:0008006" key="3">
    <source>
        <dbReference type="Google" id="ProtNLM"/>
    </source>
</evidence>
<reference evidence="1" key="1">
    <citation type="journal article" date="2020" name="Fungal Divers.">
        <title>Resolving the Mortierellaceae phylogeny through synthesis of multi-gene phylogenetics and phylogenomics.</title>
        <authorList>
            <person name="Vandepol N."/>
            <person name="Liber J."/>
            <person name="Desiro A."/>
            <person name="Na H."/>
            <person name="Kennedy M."/>
            <person name="Barry K."/>
            <person name="Grigoriev I.V."/>
            <person name="Miller A.N."/>
            <person name="O'Donnell K."/>
            <person name="Stajich J.E."/>
            <person name="Bonito G."/>
        </authorList>
    </citation>
    <scope>NUCLEOTIDE SEQUENCE</scope>
    <source>
        <strain evidence="1">REB-010B</strain>
    </source>
</reference>
<accession>A0A9P6UW07</accession>
<dbReference type="PANTHER" id="PTHR13593">
    <property type="match status" value="1"/>
</dbReference>
<dbReference type="GO" id="GO:0008081">
    <property type="term" value="F:phosphoric diester hydrolase activity"/>
    <property type="evidence" value="ECO:0007669"/>
    <property type="project" value="InterPro"/>
</dbReference>
<keyword evidence="2" id="KW-1185">Reference proteome</keyword>
<evidence type="ECO:0000313" key="2">
    <source>
        <dbReference type="Proteomes" id="UP000738325"/>
    </source>
</evidence>
<gene>
    <name evidence="1" type="ORF">BGZ99_003450</name>
</gene>
<dbReference type="CDD" id="cd08557">
    <property type="entry name" value="PI-PLCc_bacteria_like"/>
    <property type="match status" value="1"/>
</dbReference>
<comment type="caution">
    <text evidence="1">The sequence shown here is derived from an EMBL/GenBank/DDBJ whole genome shotgun (WGS) entry which is preliminary data.</text>
</comment>
<dbReference type="PANTHER" id="PTHR13593:SF140">
    <property type="entry name" value="PLC-LIKE PHOSPHODIESTERASE"/>
    <property type="match status" value="1"/>
</dbReference>
<dbReference type="OrthoDB" id="7984201at2759"/>
<dbReference type="Proteomes" id="UP000738325">
    <property type="component" value="Unassembled WGS sequence"/>
</dbReference>
<dbReference type="PROSITE" id="PS50007">
    <property type="entry name" value="PIPLC_X_DOMAIN"/>
    <property type="match status" value="1"/>
</dbReference>
<dbReference type="Gene3D" id="3.20.20.190">
    <property type="entry name" value="Phosphatidylinositol (PI) phosphodiesterase"/>
    <property type="match status" value="1"/>
</dbReference>
<dbReference type="AlphaFoldDB" id="A0A9P6UW07"/>
<name>A0A9P6UW07_9FUNG</name>
<dbReference type="InterPro" id="IPR017946">
    <property type="entry name" value="PLC-like_Pdiesterase_TIM-brl"/>
</dbReference>
<proteinExistence type="predicted"/>
<dbReference type="GO" id="GO:0006629">
    <property type="term" value="P:lipid metabolic process"/>
    <property type="evidence" value="ECO:0007669"/>
    <property type="project" value="InterPro"/>
</dbReference>
<protein>
    <recommendedName>
        <fullName evidence="3">PLC-like phosphodiesterase</fullName>
    </recommendedName>
</protein>
<dbReference type="EMBL" id="JAAAIP010000219">
    <property type="protein sequence ID" value="KAG0322156.1"/>
    <property type="molecule type" value="Genomic_DNA"/>
</dbReference>
<sequence length="409" mass="46355">MLCNGRADLCDLRYNQVTYPGTHNSASYSLKYDCELSTQTCLETKTVCQAQAQNCTMGWETRCSKMSNTCLDRLPDWMHWLCGAFTSTCEATEQFCLGWEDICTSSLEVCTLWGSACLGVIPDWAITCLWENQPDHTITQQLAAGIRFLDLGTCLTNNNTQAVMCHGNGITRAIGVPLDDVLTQIATFYNANPNEVITVEFNEYDGDVNLISQTIVQKVLQYFTLPSGQLMMYPRTSTTQTWPTLRQMITANQRLMIFMGDTYYPIPDPKPTWANQKDMWKQDGFAYTNQDSQPVQLNQSYYDWCNQGPPTDGSFIKWQQIDINMAILEDDIVASVKKGQVPELCIGPLAIQTNSAMLDALGSYCYTRWPYWFRVRVNDYWEGDVFKVANQFNDLNVARVKAGDPITPF</sequence>
<dbReference type="SUPFAM" id="SSF51695">
    <property type="entry name" value="PLC-like phosphodiesterases"/>
    <property type="match status" value="1"/>
</dbReference>
<dbReference type="InterPro" id="IPR051057">
    <property type="entry name" value="PI-PLC_domain"/>
</dbReference>